<reference evidence="1 2" key="1">
    <citation type="submission" date="2019-02" db="EMBL/GenBank/DDBJ databases">
        <title>Isolation of virulent Lactobacillus brevis phages.</title>
        <authorList>
            <person name="Feyereisen M."/>
            <person name="Mahony J."/>
            <person name="O'Sullivan T."/>
            <person name="van Sinderen D."/>
        </authorList>
    </citation>
    <scope>NUCLEOTIDE SEQUENCE [LARGE SCALE GENOMIC DNA]</scope>
</reference>
<sequence length="88" mass="10259">MNKVSKLIYIVNKSPNKNNILKVTNREKISSDFDRTNKDFDRTNTDFKRSFRNLTNDDKAINKSVNQMLNSKGMKELLKLFEDGDSNL</sequence>
<dbReference type="Proteomes" id="UP000308874">
    <property type="component" value="Segment"/>
</dbReference>
<dbReference type="EMBL" id="MK504443">
    <property type="protein sequence ID" value="QBJ03454.1"/>
    <property type="molecule type" value="Genomic_DNA"/>
</dbReference>
<name>A0A4Y5FHH9_9CAUD</name>
<evidence type="ECO:0000313" key="1">
    <source>
        <dbReference type="EMBL" id="QBJ03454.1"/>
    </source>
</evidence>
<proteinExistence type="predicted"/>
<evidence type="ECO:0000313" key="2">
    <source>
        <dbReference type="Proteomes" id="UP000308874"/>
    </source>
</evidence>
<protein>
    <submittedName>
        <fullName evidence="1">Peptidase</fullName>
    </submittedName>
</protein>
<organism evidence="1 2">
    <name type="scientific">Lactobacillus phage 521B</name>
    <dbReference type="NCBI Taxonomy" id="2510942"/>
    <lineage>
        <taxon>Viruses</taxon>
        <taxon>Duplodnaviria</taxon>
        <taxon>Heunggongvirae</taxon>
        <taxon>Uroviricota</taxon>
        <taxon>Caudoviricetes</taxon>
        <taxon>Herelleviridae</taxon>
        <taxon>Tybeckvirus</taxon>
        <taxon>Tybeckvirus tv521B</taxon>
    </lineage>
</organism>
<keyword evidence="2" id="KW-1185">Reference proteome</keyword>
<accession>A0A4Y5FHH9</accession>
<gene>
    <name evidence="1" type="ORF">B521_0104</name>
</gene>